<dbReference type="InterPro" id="IPR000551">
    <property type="entry name" value="MerR-type_HTH_dom"/>
</dbReference>
<dbReference type="Pfam" id="PF13411">
    <property type="entry name" value="MerR_1"/>
    <property type="match status" value="1"/>
</dbReference>
<evidence type="ECO:0000259" key="1">
    <source>
        <dbReference type="Pfam" id="PF13411"/>
    </source>
</evidence>
<organism evidence="2 3">
    <name type="scientific">Rhodoblastus acidophilus</name>
    <name type="common">Rhodopseudomonas acidophila</name>
    <dbReference type="NCBI Taxonomy" id="1074"/>
    <lineage>
        <taxon>Bacteria</taxon>
        <taxon>Pseudomonadati</taxon>
        <taxon>Pseudomonadota</taxon>
        <taxon>Alphaproteobacteria</taxon>
        <taxon>Hyphomicrobiales</taxon>
        <taxon>Rhodoblastaceae</taxon>
        <taxon>Rhodoblastus</taxon>
    </lineage>
</organism>
<dbReference type="RefSeq" id="WP_088520389.1">
    <property type="nucleotide sequence ID" value="NZ_FYDG01000003.1"/>
</dbReference>
<dbReference type="InterPro" id="IPR009061">
    <property type="entry name" value="DNA-bd_dom_put_sf"/>
</dbReference>
<proteinExistence type="predicted"/>
<protein>
    <recommendedName>
        <fullName evidence="1">HTH merR-type domain-containing protein</fullName>
    </recommendedName>
</protein>
<gene>
    <name evidence="2" type="ORF">SAMN06265338_103278</name>
</gene>
<evidence type="ECO:0000313" key="2">
    <source>
        <dbReference type="EMBL" id="SNB69725.1"/>
    </source>
</evidence>
<evidence type="ECO:0000313" key="3">
    <source>
        <dbReference type="Proteomes" id="UP000198418"/>
    </source>
</evidence>
<dbReference type="OrthoDB" id="8266212at2"/>
<dbReference type="GO" id="GO:0003677">
    <property type="term" value="F:DNA binding"/>
    <property type="evidence" value="ECO:0007669"/>
    <property type="project" value="InterPro"/>
</dbReference>
<dbReference type="EMBL" id="FYDG01000003">
    <property type="protein sequence ID" value="SNB69725.1"/>
    <property type="molecule type" value="Genomic_DNA"/>
</dbReference>
<reference evidence="3" key="1">
    <citation type="submission" date="2017-06" db="EMBL/GenBank/DDBJ databases">
        <authorList>
            <person name="Varghese N."/>
            <person name="Submissions S."/>
        </authorList>
    </citation>
    <scope>NUCLEOTIDE SEQUENCE [LARGE SCALE GENOMIC DNA]</scope>
    <source>
        <strain evidence="3">DSM 137</strain>
    </source>
</reference>
<keyword evidence="3" id="KW-1185">Reference proteome</keyword>
<dbReference type="AlphaFoldDB" id="A0A212RCB3"/>
<sequence length="152" mass="16709">MEKTLTSAEICAAASCPASTLRAWRNRNGLFPHHADKEGWSRFDLADAIGARIVVLLTQRGLAAQSAVDLVNEMRHTLELAAEGYAPWIGIGRKSFSDVLEFRELNATGSVMDNLGWFDDPVPTVINLNAISWEIAFAVRKMRGLHDEGDGK</sequence>
<dbReference type="Proteomes" id="UP000198418">
    <property type="component" value="Unassembled WGS sequence"/>
</dbReference>
<dbReference type="GO" id="GO:0006355">
    <property type="term" value="P:regulation of DNA-templated transcription"/>
    <property type="evidence" value="ECO:0007669"/>
    <property type="project" value="InterPro"/>
</dbReference>
<accession>A0A212RCB3</accession>
<dbReference type="SUPFAM" id="SSF46955">
    <property type="entry name" value="Putative DNA-binding domain"/>
    <property type="match status" value="1"/>
</dbReference>
<name>A0A212RCB3_RHOAC</name>
<feature type="domain" description="HTH merR-type" evidence="1">
    <location>
        <begin position="6"/>
        <end position="70"/>
    </location>
</feature>